<dbReference type="InterPro" id="IPR029063">
    <property type="entry name" value="SAM-dependent_MTases_sf"/>
</dbReference>
<dbReference type="InterPro" id="IPR012967">
    <property type="entry name" value="COMT_dimerisation"/>
</dbReference>
<dbReference type="GO" id="GO:0032259">
    <property type="term" value="P:methylation"/>
    <property type="evidence" value="ECO:0007669"/>
    <property type="project" value="UniProtKB-KW"/>
</dbReference>
<keyword evidence="1 8" id="KW-0489">Methyltransferase</keyword>
<evidence type="ECO:0000256" key="5">
    <source>
        <dbReference type="SAM" id="MobiDB-lite"/>
    </source>
</evidence>
<dbReference type="PANTHER" id="PTHR43712:SF2">
    <property type="entry name" value="O-METHYLTRANSFERASE CICE"/>
    <property type="match status" value="1"/>
</dbReference>
<dbReference type="Gene3D" id="1.10.10.10">
    <property type="entry name" value="Winged helix-like DNA-binding domain superfamily/Winged helix DNA-binding domain"/>
    <property type="match status" value="1"/>
</dbReference>
<evidence type="ECO:0000256" key="4">
    <source>
        <dbReference type="PIRSR" id="PIRSR005739-1"/>
    </source>
</evidence>
<dbReference type="InterPro" id="IPR016461">
    <property type="entry name" value="COMT-like"/>
</dbReference>
<gene>
    <name evidence="8" type="ORF">SSP24_49540</name>
</gene>
<dbReference type="Pfam" id="PF00891">
    <property type="entry name" value="Methyltransf_2"/>
    <property type="match status" value="1"/>
</dbReference>
<dbReference type="PROSITE" id="PS51683">
    <property type="entry name" value="SAM_OMT_II"/>
    <property type="match status" value="1"/>
</dbReference>
<proteinExistence type="predicted"/>
<evidence type="ECO:0000313" key="9">
    <source>
        <dbReference type="Proteomes" id="UP000317881"/>
    </source>
</evidence>
<evidence type="ECO:0000259" key="6">
    <source>
        <dbReference type="Pfam" id="PF00891"/>
    </source>
</evidence>
<dbReference type="InterPro" id="IPR036388">
    <property type="entry name" value="WH-like_DNA-bd_sf"/>
</dbReference>
<dbReference type="PANTHER" id="PTHR43712">
    <property type="entry name" value="PUTATIVE (AFU_ORTHOLOGUE AFUA_4G14580)-RELATED"/>
    <property type="match status" value="1"/>
</dbReference>
<comment type="caution">
    <text evidence="8">The sequence shown here is derived from an EMBL/GenBank/DDBJ whole genome shotgun (WGS) entry which is preliminary data.</text>
</comment>
<protein>
    <submittedName>
        <fullName evidence="8">O-methyltransferase</fullName>
    </submittedName>
</protein>
<evidence type="ECO:0000256" key="2">
    <source>
        <dbReference type="ARBA" id="ARBA00022679"/>
    </source>
</evidence>
<dbReference type="CDD" id="cd02440">
    <property type="entry name" value="AdoMet_MTases"/>
    <property type="match status" value="1"/>
</dbReference>
<keyword evidence="3" id="KW-0949">S-adenosyl-L-methionine</keyword>
<evidence type="ECO:0000313" key="8">
    <source>
        <dbReference type="EMBL" id="GEC07299.1"/>
    </source>
</evidence>
<dbReference type="Pfam" id="PF08100">
    <property type="entry name" value="Dimerisation"/>
    <property type="match status" value="1"/>
</dbReference>
<feature type="domain" description="O-methyltransferase C-terminal" evidence="6">
    <location>
        <begin position="134"/>
        <end position="333"/>
    </location>
</feature>
<sequence>MPQLSRNAQPEQTDEGTEIRMSNSGPENRSLALWELADLVTPMAVRVAATYRVADHIAVGRVTAEDIARAEQLHAGALERVLRHLVTVGVLTVGGEVYGLTGLGEQLRTDHPSGQHRLVDLDGALGRGDLSIVELAHVVRTGDPAYPVRYGVPYWEDLAADRALAESFDAIMADNLARDVPSIAAAYDWSALGHVYDLGGGSGVLLGGLLAAHPALRGTVIDLKATAARAADHFRELGLADRADVVDGSFFDELPAGGGGYILSSVLHNWSDDDALRILGRCADAVADGGRILVVEETGKNPETAMDLRMLAYFAGVERGVDDLARLATRAGLKLTGVFEAGSQAAGVRSVLELVLADQYT</sequence>
<dbReference type="Proteomes" id="UP000317881">
    <property type="component" value="Unassembled WGS sequence"/>
</dbReference>
<name>A0A4Y3VNS4_9ACTN</name>
<dbReference type="RefSeq" id="WP_229864935.1">
    <property type="nucleotide sequence ID" value="NZ_BJND01000038.1"/>
</dbReference>
<dbReference type="InterPro" id="IPR036390">
    <property type="entry name" value="WH_DNA-bd_sf"/>
</dbReference>
<keyword evidence="9" id="KW-1185">Reference proteome</keyword>
<dbReference type="SUPFAM" id="SSF53335">
    <property type="entry name" value="S-adenosyl-L-methionine-dependent methyltransferases"/>
    <property type="match status" value="1"/>
</dbReference>
<feature type="active site" description="Proton acceptor" evidence="4">
    <location>
        <position position="268"/>
    </location>
</feature>
<dbReference type="GO" id="GO:0008171">
    <property type="term" value="F:O-methyltransferase activity"/>
    <property type="evidence" value="ECO:0007669"/>
    <property type="project" value="InterPro"/>
</dbReference>
<dbReference type="PIRSF" id="PIRSF005739">
    <property type="entry name" value="O-mtase"/>
    <property type="match status" value="1"/>
</dbReference>
<dbReference type="InterPro" id="IPR001077">
    <property type="entry name" value="COMT_C"/>
</dbReference>
<dbReference type="Gene3D" id="1.10.287.1350">
    <property type="match status" value="1"/>
</dbReference>
<dbReference type="Gene3D" id="3.40.50.150">
    <property type="entry name" value="Vaccinia Virus protein VP39"/>
    <property type="match status" value="1"/>
</dbReference>
<dbReference type="GO" id="GO:0046983">
    <property type="term" value="F:protein dimerization activity"/>
    <property type="evidence" value="ECO:0007669"/>
    <property type="project" value="InterPro"/>
</dbReference>
<feature type="domain" description="O-methyltransferase dimerisation" evidence="7">
    <location>
        <begin position="34"/>
        <end position="106"/>
    </location>
</feature>
<evidence type="ECO:0000256" key="1">
    <source>
        <dbReference type="ARBA" id="ARBA00022603"/>
    </source>
</evidence>
<keyword evidence="2 8" id="KW-0808">Transferase</keyword>
<evidence type="ECO:0000259" key="7">
    <source>
        <dbReference type="Pfam" id="PF08100"/>
    </source>
</evidence>
<reference evidence="8 9" key="1">
    <citation type="submission" date="2019-06" db="EMBL/GenBank/DDBJ databases">
        <title>Whole genome shotgun sequence of Streptomyces spinoverrucosus NBRC 14228.</title>
        <authorList>
            <person name="Hosoyama A."/>
            <person name="Uohara A."/>
            <person name="Ohji S."/>
            <person name="Ichikawa N."/>
        </authorList>
    </citation>
    <scope>NUCLEOTIDE SEQUENCE [LARGE SCALE GENOMIC DNA]</scope>
    <source>
        <strain evidence="8 9">NBRC 14228</strain>
    </source>
</reference>
<dbReference type="SUPFAM" id="SSF46785">
    <property type="entry name" value="Winged helix' DNA-binding domain"/>
    <property type="match status" value="1"/>
</dbReference>
<accession>A0A4Y3VNS4</accession>
<dbReference type="AlphaFoldDB" id="A0A4Y3VNS4"/>
<feature type="region of interest" description="Disordered" evidence="5">
    <location>
        <begin position="1"/>
        <end position="25"/>
    </location>
</feature>
<evidence type="ECO:0000256" key="3">
    <source>
        <dbReference type="ARBA" id="ARBA00022691"/>
    </source>
</evidence>
<feature type="compositionally biased region" description="Polar residues" evidence="5">
    <location>
        <begin position="1"/>
        <end position="11"/>
    </location>
</feature>
<dbReference type="EMBL" id="BJND01000038">
    <property type="protein sequence ID" value="GEC07299.1"/>
    <property type="molecule type" value="Genomic_DNA"/>
</dbReference>
<organism evidence="8 9">
    <name type="scientific">Streptomyces spinoverrucosus</name>
    <dbReference type="NCBI Taxonomy" id="284043"/>
    <lineage>
        <taxon>Bacteria</taxon>
        <taxon>Bacillati</taxon>
        <taxon>Actinomycetota</taxon>
        <taxon>Actinomycetes</taxon>
        <taxon>Kitasatosporales</taxon>
        <taxon>Streptomycetaceae</taxon>
        <taxon>Streptomyces</taxon>
    </lineage>
</organism>